<dbReference type="OrthoDB" id="9770107at2"/>
<keyword evidence="3" id="KW-0732">Signal</keyword>
<evidence type="ECO:0000256" key="4">
    <source>
        <dbReference type="ARBA" id="ARBA00022801"/>
    </source>
</evidence>
<comment type="caution">
    <text evidence="7">The sequence shown here is derived from an EMBL/GenBank/DDBJ whole genome shotgun (WGS) entry which is preliminary data.</text>
</comment>
<organism evidence="7 8">
    <name type="scientific">Dyadobacter psychrotolerans</name>
    <dbReference type="NCBI Taxonomy" id="2541721"/>
    <lineage>
        <taxon>Bacteria</taxon>
        <taxon>Pseudomonadati</taxon>
        <taxon>Bacteroidota</taxon>
        <taxon>Cytophagia</taxon>
        <taxon>Cytophagales</taxon>
        <taxon>Spirosomataceae</taxon>
        <taxon>Dyadobacter</taxon>
    </lineage>
</organism>
<evidence type="ECO:0000256" key="1">
    <source>
        <dbReference type="ARBA" id="ARBA00022645"/>
    </source>
</evidence>
<dbReference type="InterPro" id="IPR029058">
    <property type="entry name" value="AB_hydrolase_fold"/>
</dbReference>
<evidence type="ECO:0000313" key="8">
    <source>
        <dbReference type="Proteomes" id="UP000294850"/>
    </source>
</evidence>
<feature type="compositionally biased region" description="Basic and acidic residues" evidence="6">
    <location>
        <begin position="14"/>
        <end position="23"/>
    </location>
</feature>
<evidence type="ECO:0000256" key="2">
    <source>
        <dbReference type="ARBA" id="ARBA00022670"/>
    </source>
</evidence>
<dbReference type="Proteomes" id="UP000294850">
    <property type="component" value="Unassembled WGS sequence"/>
</dbReference>
<keyword evidence="5" id="KW-0325">Glycoprotein</keyword>
<dbReference type="EMBL" id="SMFL01000005">
    <property type="protein sequence ID" value="TDE14881.1"/>
    <property type="molecule type" value="Genomic_DNA"/>
</dbReference>
<dbReference type="InterPro" id="IPR001563">
    <property type="entry name" value="Peptidase_S10"/>
</dbReference>
<reference evidence="7 8" key="1">
    <citation type="submission" date="2019-03" db="EMBL/GenBank/DDBJ databases">
        <title>Dyadobacter AR-3-6 sp. nov., isolated from arctic soil.</title>
        <authorList>
            <person name="Chaudhary D.K."/>
        </authorList>
    </citation>
    <scope>NUCLEOTIDE SEQUENCE [LARGE SCALE GENOMIC DNA]</scope>
    <source>
        <strain evidence="7 8">AR-3-6</strain>
    </source>
</reference>
<feature type="compositionally biased region" description="Polar residues" evidence="6">
    <location>
        <begin position="26"/>
        <end position="39"/>
    </location>
</feature>
<keyword evidence="2" id="KW-0645">Protease</keyword>
<dbReference type="AlphaFoldDB" id="A0A4R5DS40"/>
<keyword evidence="4" id="KW-0378">Hydrolase</keyword>
<dbReference type="Gene3D" id="3.40.50.1820">
    <property type="entry name" value="alpha/beta hydrolase"/>
    <property type="match status" value="1"/>
</dbReference>
<keyword evidence="8" id="KW-1185">Reference proteome</keyword>
<proteinExistence type="predicted"/>
<dbReference type="Pfam" id="PF00450">
    <property type="entry name" value="Peptidase_S10"/>
    <property type="match status" value="1"/>
</dbReference>
<feature type="region of interest" description="Disordered" evidence="6">
    <location>
        <begin position="14"/>
        <end position="45"/>
    </location>
</feature>
<dbReference type="PANTHER" id="PTHR11802">
    <property type="entry name" value="SERINE PROTEASE FAMILY S10 SERINE CARBOXYPEPTIDASE"/>
    <property type="match status" value="1"/>
</dbReference>
<keyword evidence="1" id="KW-0121">Carboxypeptidase</keyword>
<evidence type="ECO:0000256" key="3">
    <source>
        <dbReference type="ARBA" id="ARBA00022729"/>
    </source>
</evidence>
<gene>
    <name evidence="7" type="ORF">E0F88_15025</name>
</gene>
<evidence type="ECO:0000313" key="7">
    <source>
        <dbReference type="EMBL" id="TDE14881.1"/>
    </source>
</evidence>
<evidence type="ECO:0000256" key="5">
    <source>
        <dbReference type="ARBA" id="ARBA00023180"/>
    </source>
</evidence>
<dbReference type="GO" id="GO:0006508">
    <property type="term" value="P:proteolysis"/>
    <property type="evidence" value="ECO:0007669"/>
    <property type="project" value="UniProtKB-KW"/>
</dbReference>
<name>A0A4R5DS40_9BACT</name>
<sequence length="510" mass="57716">MLLFTLTATLAQEKPGKEQEKISNKAPETQYHQADNNQWAKYDPPKSVTKHSVTINGKSINYTATVGYTILHDESGKALGKIFSIAYTKDGEADAAKRPVTFAYNGGPGSASLWVHMGALGPRRIRMQDSGEAEEPPYTVIDNEYSWLDKTDLVFIDPVETGYSRPAEGIDKKIFTGYEEDIQSVGDFIRLWTSRNGRWGSQKFLAGESYGTTRSAGLSGYLSDRYGYYLNGIVLISSILNFQTAQFNVGNDLPYPLFLPTYAAIAWYHKKIDPKYKDLKTFLKEVEAFSLGEYSTALMKGDKLSDSEVDNLATKLSAYTGLSKQYIINSNLRVVIFRFVRELRRNDGLVVGRLDGRLTGYEYDNVAERGTSDPSNNEITGPYAMALNSYVKKELNYENDLPYEVLSGFRVRPWNYNNVQNQYLNVAETLRTAMTKNPSLKVTVLNGYYDLATPYFATQYTFDHMYLPKELQKNITMSFYEAGHMMYIHKPSLVDMKKNVGAFYDSFQSK</sequence>
<protein>
    <submittedName>
        <fullName evidence="7">Peptidase S10</fullName>
    </submittedName>
</protein>
<dbReference type="GO" id="GO:0004185">
    <property type="term" value="F:serine-type carboxypeptidase activity"/>
    <property type="evidence" value="ECO:0007669"/>
    <property type="project" value="InterPro"/>
</dbReference>
<accession>A0A4R5DS40</accession>
<dbReference type="PANTHER" id="PTHR11802:SF3">
    <property type="entry name" value="RETINOID-INDUCIBLE SERINE CARBOXYPEPTIDASE"/>
    <property type="match status" value="1"/>
</dbReference>
<evidence type="ECO:0000256" key="6">
    <source>
        <dbReference type="SAM" id="MobiDB-lite"/>
    </source>
</evidence>
<dbReference type="SUPFAM" id="SSF53474">
    <property type="entry name" value="alpha/beta-Hydrolases"/>
    <property type="match status" value="1"/>
</dbReference>